<protein>
    <recommendedName>
        <fullName evidence="6">Ribosomal RNA small subunit methyltransferase I</fullName>
        <ecNumber evidence="6">2.1.1.198</ecNumber>
    </recommendedName>
    <alternativeName>
        <fullName evidence="6">16S rRNA 2'-O-ribose C1402 methyltransferase</fullName>
    </alternativeName>
    <alternativeName>
        <fullName evidence="6">rRNA (cytidine-2'-O-)-methyltransferase RsmI</fullName>
    </alternativeName>
</protein>
<evidence type="ECO:0000256" key="5">
    <source>
        <dbReference type="ARBA" id="ARBA00022691"/>
    </source>
</evidence>
<dbReference type="InterPro" id="IPR018063">
    <property type="entry name" value="SAM_MeTrfase_RsmI_CS"/>
</dbReference>
<evidence type="ECO:0000256" key="1">
    <source>
        <dbReference type="ARBA" id="ARBA00022490"/>
    </source>
</evidence>
<dbReference type="AlphaFoldDB" id="A0A916WKQ0"/>
<dbReference type="InterPro" id="IPR000878">
    <property type="entry name" value="4pyrrol_Mease"/>
</dbReference>
<dbReference type="InterPro" id="IPR035996">
    <property type="entry name" value="4pyrrol_Methylase_sf"/>
</dbReference>
<dbReference type="GO" id="GO:0005737">
    <property type="term" value="C:cytoplasm"/>
    <property type="evidence" value="ECO:0007669"/>
    <property type="project" value="UniProtKB-SubCell"/>
</dbReference>
<sequence length="296" mass="31042">MNASFDLALPAARAAAGMQHYPEAALYVVATPIGNLSDISLRALHVLQLVHAIACEDTRHTQTMLRQYGIDKPLLPVHEHNEAQAAGGVIERLQRGERVAYVSDAGTPAVSDPGARLVAAVRAAGLAILPLPGASSVTAALSVAGISGDTSFVFAGFLPSKAAERDQAVLALQADTRAVVILEAPHRIEALARAMAALGARQVTVGRELTKQFEEIATVAAQDFSAWLAAGSQRTRGEFALVLHPADEPEAADDGHRVLQLLLAELPLKTAVKLAADITGAPRNELYEAALALKKA</sequence>
<proteinExistence type="inferred from homology"/>
<dbReference type="GO" id="GO:0070677">
    <property type="term" value="F:rRNA (cytosine-2'-O-)-methyltransferase activity"/>
    <property type="evidence" value="ECO:0007669"/>
    <property type="project" value="UniProtKB-UniRule"/>
</dbReference>
<keyword evidence="4 6" id="KW-0808">Transferase</keyword>
<evidence type="ECO:0000313" key="10">
    <source>
        <dbReference type="Proteomes" id="UP000620596"/>
    </source>
</evidence>
<comment type="catalytic activity">
    <reaction evidence="6">
        <text>cytidine(1402) in 16S rRNA + S-adenosyl-L-methionine = 2'-O-methylcytidine(1402) in 16S rRNA + S-adenosyl-L-homocysteine + H(+)</text>
        <dbReference type="Rhea" id="RHEA:42924"/>
        <dbReference type="Rhea" id="RHEA-COMP:10285"/>
        <dbReference type="Rhea" id="RHEA-COMP:10286"/>
        <dbReference type="ChEBI" id="CHEBI:15378"/>
        <dbReference type="ChEBI" id="CHEBI:57856"/>
        <dbReference type="ChEBI" id="CHEBI:59789"/>
        <dbReference type="ChEBI" id="CHEBI:74495"/>
        <dbReference type="ChEBI" id="CHEBI:82748"/>
        <dbReference type="EC" id="2.1.1.198"/>
    </reaction>
</comment>
<accession>A0A916WKQ0</accession>
<dbReference type="HAMAP" id="MF_01877">
    <property type="entry name" value="16SrRNA_methyltr_I"/>
    <property type="match status" value="1"/>
</dbReference>
<dbReference type="InterPro" id="IPR014776">
    <property type="entry name" value="4pyrrole_Mease_sub2"/>
</dbReference>
<dbReference type="PIRSF" id="PIRSF005917">
    <property type="entry name" value="MTase_YraL"/>
    <property type="match status" value="1"/>
</dbReference>
<dbReference type="EMBL" id="BMIG01000016">
    <property type="protein sequence ID" value="GGB10940.1"/>
    <property type="molecule type" value="Genomic_DNA"/>
</dbReference>
<comment type="subcellular location">
    <subcellularLocation>
        <location evidence="6">Cytoplasm</location>
    </subcellularLocation>
</comment>
<keyword evidence="5 6" id="KW-0949">S-adenosyl-L-methionine</keyword>
<organism evidence="9 10">
    <name type="scientific">Polaromonas eurypsychrophila</name>
    <dbReference type="NCBI Taxonomy" id="1614635"/>
    <lineage>
        <taxon>Bacteria</taxon>
        <taxon>Pseudomonadati</taxon>
        <taxon>Pseudomonadota</taxon>
        <taxon>Betaproteobacteria</taxon>
        <taxon>Burkholderiales</taxon>
        <taxon>Comamonadaceae</taxon>
        <taxon>Polaromonas</taxon>
    </lineage>
</organism>
<evidence type="ECO:0000256" key="3">
    <source>
        <dbReference type="ARBA" id="ARBA00022603"/>
    </source>
</evidence>
<evidence type="ECO:0000256" key="4">
    <source>
        <dbReference type="ARBA" id="ARBA00022679"/>
    </source>
</evidence>
<dbReference type="Gene3D" id="3.30.950.10">
    <property type="entry name" value="Methyltransferase, Cobalt-precorrin-4 Transmethylase, Domain 2"/>
    <property type="match status" value="1"/>
</dbReference>
<dbReference type="Proteomes" id="UP000620596">
    <property type="component" value="Unassembled WGS sequence"/>
</dbReference>
<dbReference type="PROSITE" id="PS01296">
    <property type="entry name" value="RSMI"/>
    <property type="match status" value="1"/>
</dbReference>
<comment type="function">
    <text evidence="6">Catalyzes the 2'-O-methylation of the ribose of cytidine 1402 (C1402) in 16S rRNA.</text>
</comment>
<reference evidence="9" key="1">
    <citation type="journal article" date="2014" name="Int. J. Syst. Evol. Microbiol.">
        <title>Complete genome sequence of Corynebacterium casei LMG S-19264T (=DSM 44701T), isolated from a smear-ripened cheese.</title>
        <authorList>
            <consortium name="US DOE Joint Genome Institute (JGI-PGF)"/>
            <person name="Walter F."/>
            <person name="Albersmeier A."/>
            <person name="Kalinowski J."/>
            <person name="Ruckert C."/>
        </authorList>
    </citation>
    <scope>NUCLEOTIDE SEQUENCE</scope>
    <source>
        <strain evidence="9">CGMCC 1.15322</strain>
    </source>
</reference>
<keyword evidence="2 6" id="KW-0698">rRNA processing</keyword>
<dbReference type="PANTHER" id="PTHR46111">
    <property type="entry name" value="RIBOSOMAL RNA SMALL SUBUNIT METHYLTRANSFERASE I"/>
    <property type="match status" value="1"/>
</dbReference>
<keyword evidence="3 6" id="KW-0489">Methyltransferase</keyword>
<evidence type="ECO:0000256" key="6">
    <source>
        <dbReference type="HAMAP-Rule" id="MF_01877"/>
    </source>
</evidence>
<reference evidence="9" key="2">
    <citation type="submission" date="2020-09" db="EMBL/GenBank/DDBJ databases">
        <authorList>
            <person name="Sun Q."/>
            <person name="Zhou Y."/>
        </authorList>
    </citation>
    <scope>NUCLEOTIDE SEQUENCE</scope>
    <source>
        <strain evidence="9">CGMCC 1.15322</strain>
    </source>
</reference>
<dbReference type="InterPro" id="IPR014777">
    <property type="entry name" value="4pyrrole_Mease_sub1"/>
</dbReference>
<dbReference type="Pfam" id="PF00590">
    <property type="entry name" value="TP_methylase"/>
    <property type="match status" value="1"/>
</dbReference>
<dbReference type="Gene3D" id="3.40.1010.10">
    <property type="entry name" value="Cobalt-precorrin-4 Transmethylase, Domain 1"/>
    <property type="match status" value="1"/>
</dbReference>
<dbReference type="EC" id="2.1.1.198" evidence="6"/>
<keyword evidence="10" id="KW-1185">Reference proteome</keyword>
<dbReference type="PANTHER" id="PTHR46111:SF1">
    <property type="entry name" value="RIBOSOMAL RNA SMALL SUBUNIT METHYLTRANSFERASE I"/>
    <property type="match status" value="1"/>
</dbReference>
<dbReference type="InterPro" id="IPR008189">
    <property type="entry name" value="rRNA_ssu_MeTfrase_I"/>
</dbReference>
<comment type="similarity">
    <text evidence="6">Belongs to the methyltransferase superfamily. RsmI family.</text>
</comment>
<evidence type="ECO:0000313" key="9">
    <source>
        <dbReference type="EMBL" id="GGB10940.1"/>
    </source>
</evidence>
<dbReference type="NCBIfam" id="TIGR00096">
    <property type="entry name" value="16S rRNA (cytidine(1402)-2'-O)-methyltransferase"/>
    <property type="match status" value="1"/>
</dbReference>
<evidence type="ECO:0000259" key="8">
    <source>
        <dbReference type="Pfam" id="PF23016"/>
    </source>
</evidence>
<comment type="caution">
    <text evidence="9">The sequence shown here is derived from an EMBL/GenBank/DDBJ whole genome shotgun (WGS) entry which is preliminary data.</text>
</comment>
<gene>
    <name evidence="6 9" type="primary">rsmI</name>
    <name evidence="9" type="ORF">GCM10011496_34890</name>
</gene>
<keyword evidence="1 6" id="KW-0963">Cytoplasm</keyword>
<dbReference type="CDD" id="cd11648">
    <property type="entry name" value="RsmI"/>
    <property type="match status" value="1"/>
</dbReference>
<dbReference type="FunFam" id="3.40.1010.10:FF:000007">
    <property type="entry name" value="Ribosomal RNA small subunit methyltransferase I"/>
    <property type="match status" value="1"/>
</dbReference>
<evidence type="ECO:0000259" key="7">
    <source>
        <dbReference type="Pfam" id="PF00590"/>
    </source>
</evidence>
<dbReference type="InterPro" id="IPR053910">
    <property type="entry name" value="RsmI_HTH"/>
</dbReference>
<feature type="domain" description="Tetrapyrrole methylase" evidence="7">
    <location>
        <begin position="26"/>
        <end position="219"/>
    </location>
</feature>
<feature type="domain" description="RsmI HTH" evidence="8">
    <location>
        <begin position="250"/>
        <end position="294"/>
    </location>
</feature>
<evidence type="ECO:0000256" key="2">
    <source>
        <dbReference type="ARBA" id="ARBA00022552"/>
    </source>
</evidence>
<dbReference type="Pfam" id="PF23016">
    <property type="entry name" value="RsmI_C"/>
    <property type="match status" value="1"/>
</dbReference>
<name>A0A916WKQ0_9BURK</name>
<dbReference type="SUPFAM" id="SSF53790">
    <property type="entry name" value="Tetrapyrrole methylase"/>
    <property type="match status" value="1"/>
</dbReference>